<dbReference type="SUPFAM" id="SSF54909">
    <property type="entry name" value="Dimeric alpha+beta barrel"/>
    <property type="match status" value="1"/>
</dbReference>
<evidence type="ECO:0000256" key="1">
    <source>
        <dbReference type="ARBA" id="ARBA00023015"/>
    </source>
</evidence>
<dbReference type="InterPro" id="IPR036390">
    <property type="entry name" value="WH_DNA-bd_sf"/>
</dbReference>
<dbReference type="SUPFAM" id="SSF46785">
    <property type="entry name" value="Winged helix' DNA-binding domain"/>
    <property type="match status" value="1"/>
</dbReference>
<dbReference type="PANTHER" id="PTHR30154">
    <property type="entry name" value="LEUCINE-RESPONSIVE REGULATORY PROTEIN"/>
    <property type="match status" value="1"/>
</dbReference>
<dbReference type="Proteomes" id="UP000050349">
    <property type="component" value="Unassembled WGS sequence"/>
</dbReference>
<dbReference type="OrthoDB" id="8590699at2"/>
<dbReference type="PROSITE" id="PS50956">
    <property type="entry name" value="HTH_ASNC_2"/>
    <property type="match status" value="1"/>
</dbReference>
<dbReference type="InterPro" id="IPR011008">
    <property type="entry name" value="Dimeric_a/b-barrel"/>
</dbReference>
<evidence type="ECO:0000313" key="5">
    <source>
        <dbReference type="EMBL" id="KPU62076.1"/>
    </source>
</evidence>
<dbReference type="PANTHER" id="PTHR30154:SF34">
    <property type="entry name" value="TRANSCRIPTIONAL REGULATOR AZLB"/>
    <property type="match status" value="1"/>
</dbReference>
<dbReference type="InterPro" id="IPR036388">
    <property type="entry name" value="WH-like_DNA-bd_sf"/>
</dbReference>
<dbReference type="InterPro" id="IPR019887">
    <property type="entry name" value="Tscrpt_reg_AsnC/Lrp_C"/>
</dbReference>
<proteinExistence type="predicted"/>
<dbReference type="GO" id="GO:0043200">
    <property type="term" value="P:response to amino acid"/>
    <property type="evidence" value="ECO:0007669"/>
    <property type="project" value="TreeGrafter"/>
</dbReference>
<dbReference type="RefSeq" id="WP_057395725.1">
    <property type="nucleotide sequence ID" value="NZ_LJXB01000035.1"/>
</dbReference>
<gene>
    <name evidence="5" type="ORF">AN403_6093</name>
</gene>
<reference evidence="5 6" key="1">
    <citation type="submission" date="2015-09" db="EMBL/GenBank/DDBJ databases">
        <authorList>
            <person name="Jackson K.R."/>
            <person name="Lunt B.L."/>
            <person name="Fisher J.N.B."/>
            <person name="Gardner A.V."/>
            <person name="Bailey M.E."/>
            <person name="Deus L.M."/>
            <person name="Earl A.S."/>
            <person name="Gibby P.D."/>
            <person name="Hartmann K.A."/>
            <person name="Liu J.E."/>
            <person name="Manci A.M."/>
            <person name="Nielsen D.A."/>
            <person name="Solomon M.B."/>
            <person name="Breakwell D.P."/>
            <person name="Burnett S.H."/>
            <person name="Grose J.H."/>
        </authorList>
    </citation>
    <scope>NUCLEOTIDE SEQUENCE [LARGE SCALE GENOMIC DNA]</scope>
    <source>
        <strain evidence="5 6">S613</strain>
    </source>
</reference>
<dbReference type="InterPro" id="IPR000485">
    <property type="entry name" value="AsnC-type_HTH_dom"/>
</dbReference>
<dbReference type="SMART" id="SM00344">
    <property type="entry name" value="HTH_ASNC"/>
    <property type="match status" value="1"/>
</dbReference>
<evidence type="ECO:0000256" key="3">
    <source>
        <dbReference type="ARBA" id="ARBA00023163"/>
    </source>
</evidence>
<dbReference type="Gene3D" id="3.30.70.920">
    <property type="match status" value="1"/>
</dbReference>
<dbReference type="AlphaFoldDB" id="A0A0P9BG00"/>
<protein>
    <submittedName>
        <fullName evidence="5">AsnC-type helix-turn-helix domain protein</fullName>
    </submittedName>
</protein>
<evidence type="ECO:0000313" key="6">
    <source>
        <dbReference type="Proteomes" id="UP000050349"/>
    </source>
</evidence>
<evidence type="ECO:0000256" key="2">
    <source>
        <dbReference type="ARBA" id="ARBA00023125"/>
    </source>
</evidence>
<dbReference type="GO" id="GO:0005829">
    <property type="term" value="C:cytosol"/>
    <property type="evidence" value="ECO:0007669"/>
    <property type="project" value="TreeGrafter"/>
</dbReference>
<dbReference type="PRINTS" id="PR00033">
    <property type="entry name" value="HTHASNC"/>
</dbReference>
<feature type="domain" description="HTH asnC-type" evidence="4">
    <location>
        <begin position="14"/>
        <end position="77"/>
    </location>
</feature>
<keyword evidence="1" id="KW-0805">Transcription regulation</keyword>
<dbReference type="Gene3D" id="1.10.10.10">
    <property type="entry name" value="Winged helix-like DNA-binding domain superfamily/Winged helix DNA-binding domain"/>
    <property type="match status" value="1"/>
</dbReference>
<keyword evidence="3" id="KW-0804">Transcription</keyword>
<name>A0A0P9BG00_PSEFL</name>
<dbReference type="Pfam" id="PF13404">
    <property type="entry name" value="HTH_AsnC-type"/>
    <property type="match status" value="1"/>
</dbReference>
<keyword evidence="2" id="KW-0238">DNA-binding</keyword>
<comment type="caution">
    <text evidence="5">The sequence shown here is derived from an EMBL/GenBank/DDBJ whole genome shotgun (WGS) entry which is preliminary data.</text>
</comment>
<dbReference type="EMBL" id="LJXB01000035">
    <property type="protein sequence ID" value="KPU62076.1"/>
    <property type="molecule type" value="Genomic_DNA"/>
</dbReference>
<dbReference type="Pfam" id="PF01037">
    <property type="entry name" value="AsnC_trans_reg"/>
    <property type="match status" value="1"/>
</dbReference>
<dbReference type="InterPro" id="IPR019888">
    <property type="entry name" value="Tscrpt_reg_AsnC-like"/>
</dbReference>
<organism evidence="5 6">
    <name type="scientific">Pseudomonas fluorescens</name>
    <dbReference type="NCBI Taxonomy" id="294"/>
    <lineage>
        <taxon>Bacteria</taxon>
        <taxon>Pseudomonadati</taxon>
        <taxon>Pseudomonadota</taxon>
        <taxon>Gammaproteobacteria</taxon>
        <taxon>Pseudomonadales</taxon>
        <taxon>Pseudomonadaceae</taxon>
        <taxon>Pseudomonas</taxon>
    </lineage>
</organism>
<sequence length="165" mass="18959">MKRKEKNPDFSPTLGRIDEAIIDVLRHDGRITYQKLATLVHLTASPCQERVRKLERLGVIRGYGAFIDVQKVSPGLSLQVLVAISSQNRRTAQKAFEAFVDSCPQVLECNLISGPFDYSMRMRCKDMKHYRELTEIWLENEDLYIDKLVAYPELAVVKHSSTHHD</sequence>
<dbReference type="PATRIC" id="fig|294.162.peg.136"/>
<evidence type="ECO:0000259" key="4">
    <source>
        <dbReference type="PROSITE" id="PS50956"/>
    </source>
</evidence>
<dbReference type="GO" id="GO:0043565">
    <property type="term" value="F:sequence-specific DNA binding"/>
    <property type="evidence" value="ECO:0007669"/>
    <property type="project" value="InterPro"/>
</dbReference>
<accession>A0A0P9BG00</accession>